<dbReference type="Proteomes" id="UP001169764">
    <property type="component" value="Unassembled WGS sequence"/>
</dbReference>
<comment type="similarity">
    <text evidence="1">Belongs to the ros/MucR family.</text>
</comment>
<evidence type="ECO:0000313" key="3">
    <source>
        <dbReference type="EMBL" id="MDO6416362.1"/>
    </source>
</evidence>
<feature type="compositionally biased region" description="Basic residues" evidence="2">
    <location>
        <begin position="144"/>
        <end position="154"/>
    </location>
</feature>
<reference evidence="3" key="1">
    <citation type="submission" date="2023-07" db="EMBL/GenBank/DDBJ databases">
        <authorList>
            <person name="Kim M."/>
        </authorList>
    </citation>
    <scope>NUCLEOTIDE SEQUENCE</scope>
    <source>
        <strain evidence="3">BIUV-7</strain>
    </source>
</reference>
<accession>A0ABT8YDD9</accession>
<dbReference type="Gene3D" id="1.10.10.1550">
    <property type="entry name" value="ROS/MUCR transcriptional regulator protein"/>
    <property type="match status" value="1"/>
</dbReference>
<dbReference type="InterPro" id="IPR008807">
    <property type="entry name" value="ROS_MUCR"/>
</dbReference>
<proteinExistence type="inferred from homology"/>
<dbReference type="InterPro" id="IPR041920">
    <property type="entry name" value="ROS/MUCR_sf"/>
</dbReference>
<sequence>MSTDNQDLITLTADIVSAHVSNNSVPTAEVGALIQSVYGALGALGTPTQEPAAEKPKGAVSLRSSIKPDFLVSMIDGKPYKMLRRHISQHGYSPESYREAFGLPRDYPMVAASYAEQRRALAHKIGLGRKPRAAAPAPSAAAAPKRRGRKPAEA</sequence>
<keyword evidence="4" id="KW-1185">Reference proteome</keyword>
<feature type="region of interest" description="Disordered" evidence="2">
    <location>
        <begin position="126"/>
        <end position="154"/>
    </location>
</feature>
<dbReference type="Pfam" id="PF05443">
    <property type="entry name" value="ROS_MUCR"/>
    <property type="match status" value="1"/>
</dbReference>
<organism evidence="3 4">
    <name type="scientific">Sphingomonas natans</name>
    <dbReference type="NCBI Taxonomy" id="3063330"/>
    <lineage>
        <taxon>Bacteria</taxon>
        <taxon>Pseudomonadati</taxon>
        <taxon>Pseudomonadota</taxon>
        <taxon>Alphaproteobacteria</taxon>
        <taxon>Sphingomonadales</taxon>
        <taxon>Sphingomonadaceae</taxon>
        <taxon>Sphingomonas</taxon>
    </lineage>
</organism>
<evidence type="ECO:0000256" key="1">
    <source>
        <dbReference type="ARBA" id="ARBA00007031"/>
    </source>
</evidence>
<evidence type="ECO:0000256" key="2">
    <source>
        <dbReference type="SAM" id="MobiDB-lite"/>
    </source>
</evidence>
<feature type="compositionally biased region" description="Low complexity" evidence="2">
    <location>
        <begin position="133"/>
        <end position="143"/>
    </location>
</feature>
<dbReference type="RefSeq" id="WP_303545814.1">
    <property type="nucleotide sequence ID" value="NZ_JAUOTP010000010.1"/>
</dbReference>
<gene>
    <name evidence="3" type="ORF">Q4F19_18395</name>
</gene>
<name>A0ABT8YDD9_9SPHN</name>
<protein>
    <submittedName>
        <fullName evidence="3">MucR family transcriptional regulator</fullName>
    </submittedName>
</protein>
<evidence type="ECO:0000313" key="4">
    <source>
        <dbReference type="Proteomes" id="UP001169764"/>
    </source>
</evidence>
<dbReference type="EMBL" id="JAUOTP010000010">
    <property type="protein sequence ID" value="MDO6416362.1"/>
    <property type="molecule type" value="Genomic_DNA"/>
</dbReference>
<comment type="caution">
    <text evidence="3">The sequence shown here is derived from an EMBL/GenBank/DDBJ whole genome shotgun (WGS) entry which is preliminary data.</text>
</comment>